<dbReference type="Proteomes" id="UP000235388">
    <property type="component" value="Unassembled WGS sequence"/>
</dbReference>
<gene>
    <name evidence="1" type="ORF">PCANC_19892</name>
    <name evidence="2" type="ORF">PCASD_07928</name>
</gene>
<keyword evidence="3" id="KW-1185">Reference proteome</keyword>
<dbReference type="AlphaFoldDB" id="A0A2N5TQ26"/>
<dbReference type="Proteomes" id="UP000235392">
    <property type="component" value="Unassembled WGS sequence"/>
</dbReference>
<accession>A0A2N5TQ26</accession>
<evidence type="ECO:0000313" key="1">
    <source>
        <dbReference type="EMBL" id="PLW27582.1"/>
    </source>
</evidence>
<evidence type="ECO:0000313" key="4">
    <source>
        <dbReference type="Proteomes" id="UP000235392"/>
    </source>
</evidence>
<reference evidence="3 4" key="1">
    <citation type="submission" date="2017-11" db="EMBL/GenBank/DDBJ databases">
        <title>De novo assembly and phasing of dikaryotic genomes from two isolates of Puccinia coronata f. sp. avenae, the causal agent of oat crown rust.</title>
        <authorList>
            <person name="Miller M.E."/>
            <person name="Zhang Y."/>
            <person name="Omidvar V."/>
            <person name="Sperschneider J."/>
            <person name="Schwessinger B."/>
            <person name="Raley C."/>
            <person name="Palmer J.M."/>
            <person name="Garnica D."/>
            <person name="Upadhyaya N."/>
            <person name="Rathjen J."/>
            <person name="Taylor J.M."/>
            <person name="Park R.F."/>
            <person name="Dodds P.N."/>
            <person name="Hirsch C.D."/>
            <person name="Kianian S.F."/>
            <person name="Figueroa M."/>
        </authorList>
    </citation>
    <scope>NUCLEOTIDE SEQUENCE [LARGE SCALE GENOMIC DNA]</scope>
    <source>
        <strain evidence="1">12NC29</strain>
        <strain evidence="2">12SD80</strain>
    </source>
</reference>
<organism evidence="1 3">
    <name type="scientific">Puccinia coronata f. sp. avenae</name>
    <dbReference type="NCBI Taxonomy" id="200324"/>
    <lineage>
        <taxon>Eukaryota</taxon>
        <taxon>Fungi</taxon>
        <taxon>Dikarya</taxon>
        <taxon>Basidiomycota</taxon>
        <taxon>Pucciniomycotina</taxon>
        <taxon>Pucciniomycetes</taxon>
        <taxon>Pucciniales</taxon>
        <taxon>Pucciniaceae</taxon>
        <taxon>Puccinia</taxon>
    </lineage>
</organism>
<dbReference type="EMBL" id="PGCI01000094">
    <property type="protein sequence ID" value="PLW41049.1"/>
    <property type="molecule type" value="Genomic_DNA"/>
</dbReference>
<dbReference type="EMBL" id="PGCJ01000479">
    <property type="protein sequence ID" value="PLW27582.1"/>
    <property type="molecule type" value="Genomic_DNA"/>
</dbReference>
<evidence type="ECO:0000313" key="2">
    <source>
        <dbReference type="EMBL" id="PLW41049.1"/>
    </source>
</evidence>
<name>A0A2N5TQ26_9BASI</name>
<comment type="caution">
    <text evidence="1">The sequence shown here is derived from an EMBL/GenBank/DDBJ whole genome shotgun (WGS) entry which is preliminary data.</text>
</comment>
<sequence>MRKDLYVKFVVASPRERRHWRPGVQLQVARLPSIMSSCFLSCPSDRKLEKLKSKRLDLQHLYQEHSTRQ</sequence>
<proteinExistence type="predicted"/>
<evidence type="ECO:0000313" key="3">
    <source>
        <dbReference type="Proteomes" id="UP000235388"/>
    </source>
</evidence>
<protein>
    <submittedName>
        <fullName evidence="1">Uncharacterized protein</fullName>
    </submittedName>
</protein>